<evidence type="ECO:0000313" key="2">
    <source>
        <dbReference type="Proteomes" id="UP001152607"/>
    </source>
</evidence>
<accession>A0A9W4US66</accession>
<comment type="caution">
    <text evidence="1">The sequence shown here is derived from an EMBL/GenBank/DDBJ whole genome shotgun (WGS) entry which is preliminary data.</text>
</comment>
<gene>
    <name evidence="1" type="ORF">PDIGIT_LOCUS12530</name>
</gene>
<dbReference type="AlphaFoldDB" id="A0A9W4US66"/>
<proteinExistence type="predicted"/>
<organism evidence="1 2">
    <name type="scientific">Periconia digitata</name>
    <dbReference type="NCBI Taxonomy" id="1303443"/>
    <lineage>
        <taxon>Eukaryota</taxon>
        <taxon>Fungi</taxon>
        <taxon>Dikarya</taxon>
        <taxon>Ascomycota</taxon>
        <taxon>Pezizomycotina</taxon>
        <taxon>Dothideomycetes</taxon>
        <taxon>Pleosporomycetidae</taxon>
        <taxon>Pleosporales</taxon>
        <taxon>Massarineae</taxon>
        <taxon>Periconiaceae</taxon>
        <taxon>Periconia</taxon>
    </lineage>
</organism>
<sequence length="196" mass="21811">MSVPDFPQGRGSGFACACETRAHITIFLRPAVDANHLRAGNHHRARRQYQPRSLSICASLSNAPPLSSPSDPSALTLVQQLSNPYVRFPPYFVISYHVIPPNPIANDPNRLRVKQIHTSPPRSRRHRPIHPYIHYHYLTLQFHKPSPLPPFSLSLSSLSASVSIHMISNPPGTIIMTTNLLKMLSAPSSSFHPPLI</sequence>
<evidence type="ECO:0000313" key="1">
    <source>
        <dbReference type="EMBL" id="CAI6339373.1"/>
    </source>
</evidence>
<dbReference type="Proteomes" id="UP001152607">
    <property type="component" value="Unassembled WGS sequence"/>
</dbReference>
<keyword evidence="2" id="KW-1185">Reference proteome</keyword>
<dbReference type="EMBL" id="CAOQHR010000009">
    <property type="protein sequence ID" value="CAI6339373.1"/>
    <property type="molecule type" value="Genomic_DNA"/>
</dbReference>
<protein>
    <submittedName>
        <fullName evidence="1">Uncharacterized protein</fullName>
    </submittedName>
</protein>
<name>A0A9W4US66_9PLEO</name>
<reference evidence="1" key="1">
    <citation type="submission" date="2023-01" db="EMBL/GenBank/DDBJ databases">
        <authorList>
            <person name="Van Ghelder C."/>
            <person name="Rancurel C."/>
        </authorList>
    </citation>
    <scope>NUCLEOTIDE SEQUENCE</scope>
    <source>
        <strain evidence="1">CNCM I-4278</strain>
    </source>
</reference>